<dbReference type="InterPro" id="IPR028581">
    <property type="entry name" value="DeoC_typeI"/>
</dbReference>
<sequence>MGIARLIDHTLLKPDARPEQVEQLCAEAVEWGFATVCVNSCHVSLCRRRLEGTAVRVGTVIGFPLGAMLREAKAAEAAAAVNLGADELDMVMNIGWLKTGAEEMVVSDIHRVLDAAQARTVKVIIETCLLTGAEKERATQLVVESGAAFVKTSTGFSTGGATVEDVMLLARVAAGRIGVKASGGIRDYATGLKMIEAGATRLGTSSGVAIVKEERNQGFEESRGQGRK</sequence>
<organism evidence="8 9">
    <name type="scientific">candidate division WOR-3 bacterium</name>
    <dbReference type="NCBI Taxonomy" id="2052148"/>
    <lineage>
        <taxon>Bacteria</taxon>
        <taxon>Bacteria division WOR-3</taxon>
    </lineage>
</organism>
<proteinExistence type="inferred from homology"/>
<dbReference type="InterPro" id="IPR013785">
    <property type="entry name" value="Aldolase_TIM"/>
</dbReference>
<dbReference type="SMART" id="SM01133">
    <property type="entry name" value="DeoC"/>
    <property type="match status" value="1"/>
</dbReference>
<protein>
    <recommendedName>
        <fullName evidence="7">Deoxyribose-phosphate aldolase</fullName>
        <shortName evidence="7">DERA</shortName>
        <ecNumber evidence="7">4.1.2.4</ecNumber>
    </recommendedName>
    <alternativeName>
        <fullName evidence="7">2-deoxy-D-ribose 5-phosphate aldolase</fullName>
    </alternativeName>
    <alternativeName>
        <fullName evidence="7">Phosphodeoxyriboaldolase</fullName>
        <shortName evidence="7">Deoxyriboaldolase</shortName>
    </alternativeName>
</protein>
<evidence type="ECO:0000256" key="1">
    <source>
        <dbReference type="ARBA" id="ARBA00010936"/>
    </source>
</evidence>
<dbReference type="InterPro" id="IPR002915">
    <property type="entry name" value="DeoC/FbaB/LacD_aldolase"/>
</dbReference>
<dbReference type="GO" id="GO:0004139">
    <property type="term" value="F:deoxyribose-phosphate aldolase activity"/>
    <property type="evidence" value="ECO:0007669"/>
    <property type="project" value="UniProtKB-UniRule"/>
</dbReference>
<feature type="active site" description="Proton donor/acceptor" evidence="7">
    <location>
        <position position="180"/>
    </location>
</feature>
<keyword evidence="3 7" id="KW-0456">Lyase</keyword>
<dbReference type="CDD" id="cd00959">
    <property type="entry name" value="DeoC"/>
    <property type="match status" value="1"/>
</dbReference>
<dbReference type="InterPro" id="IPR011343">
    <property type="entry name" value="DeoC"/>
</dbReference>
<dbReference type="Proteomes" id="UP000779900">
    <property type="component" value="Unassembled WGS sequence"/>
</dbReference>
<evidence type="ECO:0000256" key="4">
    <source>
        <dbReference type="ARBA" id="ARBA00023270"/>
    </source>
</evidence>
<feature type="active site" description="Schiff-base intermediate with acetaldehyde" evidence="7">
    <location>
        <position position="151"/>
    </location>
</feature>
<keyword evidence="2 7" id="KW-0963">Cytoplasm</keyword>
<evidence type="ECO:0000256" key="7">
    <source>
        <dbReference type="HAMAP-Rule" id="MF_00114"/>
    </source>
</evidence>
<dbReference type="GO" id="GO:0009264">
    <property type="term" value="P:deoxyribonucleotide catabolic process"/>
    <property type="evidence" value="ECO:0007669"/>
    <property type="project" value="UniProtKB-UniRule"/>
</dbReference>
<comment type="function">
    <text evidence="6 7">Catalyzes a reversible aldol reaction between acetaldehyde and D-glyceraldehyde 3-phosphate to generate 2-deoxy-D-ribose 5-phosphate.</text>
</comment>
<dbReference type="GO" id="GO:0006018">
    <property type="term" value="P:2-deoxyribose 1-phosphate catabolic process"/>
    <property type="evidence" value="ECO:0007669"/>
    <property type="project" value="UniProtKB-UniRule"/>
</dbReference>
<dbReference type="PANTHER" id="PTHR10889:SF1">
    <property type="entry name" value="DEOXYRIBOSE-PHOSPHATE ALDOLASE"/>
    <property type="match status" value="1"/>
</dbReference>
<dbReference type="FunFam" id="3.20.20.70:FF:000044">
    <property type="entry name" value="Deoxyribose-phosphate aldolase"/>
    <property type="match status" value="1"/>
</dbReference>
<comment type="similarity">
    <text evidence="1 7">Belongs to the DeoC/FbaB aldolase family. DeoC type 1 subfamily.</text>
</comment>
<dbReference type="HAMAP" id="MF_00114">
    <property type="entry name" value="DeoC_type1"/>
    <property type="match status" value="1"/>
</dbReference>
<dbReference type="PIRSF" id="PIRSF001357">
    <property type="entry name" value="DeoC"/>
    <property type="match status" value="1"/>
</dbReference>
<comment type="subcellular location">
    <subcellularLocation>
        <location evidence="7">Cytoplasm</location>
    </subcellularLocation>
</comment>
<dbReference type="SUPFAM" id="SSF51569">
    <property type="entry name" value="Aldolase"/>
    <property type="match status" value="1"/>
</dbReference>
<evidence type="ECO:0000256" key="6">
    <source>
        <dbReference type="ARBA" id="ARBA00056337"/>
    </source>
</evidence>
<comment type="catalytic activity">
    <reaction evidence="5 7">
        <text>2-deoxy-D-ribose 5-phosphate = D-glyceraldehyde 3-phosphate + acetaldehyde</text>
        <dbReference type="Rhea" id="RHEA:12821"/>
        <dbReference type="ChEBI" id="CHEBI:15343"/>
        <dbReference type="ChEBI" id="CHEBI:59776"/>
        <dbReference type="ChEBI" id="CHEBI:62877"/>
        <dbReference type="EC" id="4.1.2.4"/>
    </reaction>
</comment>
<reference evidence="8" key="1">
    <citation type="submission" date="2019-03" db="EMBL/GenBank/DDBJ databases">
        <title>Lake Tanganyika Metagenome-Assembled Genomes (MAGs).</title>
        <authorList>
            <person name="Tran P."/>
        </authorList>
    </citation>
    <scope>NUCLEOTIDE SEQUENCE</scope>
    <source>
        <strain evidence="8">K_DeepCast_150m_m2_040</strain>
    </source>
</reference>
<dbReference type="Gene3D" id="3.20.20.70">
    <property type="entry name" value="Aldolase class I"/>
    <property type="match status" value="1"/>
</dbReference>
<evidence type="ECO:0000313" key="9">
    <source>
        <dbReference type="Proteomes" id="UP000779900"/>
    </source>
</evidence>
<feature type="active site" description="Proton donor/acceptor" evidence="7">
    <location>
        <position position="89"/>
    </location>
</feature>
<evidence type="ECO:0000313" key="8">
    <source>
        <dbReference type="EMBL" id="MBM3331437.1"/>
    </source>
</evidence>
<dbReference type="AlphaFoldDB" id="A0A938BTB9"/>
<dbReference type="EMBL" id="VGIR01000029">
    <property type="protein sequence ID" value="MBM3331437.1"/>
    <property type="molecule type" value="Genomic_DNA"/>
</dbReference>
<gene>
    <name evidence="7 8" type="primary">deoC</name>
    <name evidence="8" type="ORF">FJY68_06235</name>
</gene>
<name>A0A938BTB9_UNCW3</name>
<evidence type="ECO:0000256" key="5">
    <source>
        <dbReference type="ARBA" id="ARBA00048791"/>
    </source>
</evidence>
<evidence type="ECO:0000256" key="2">
    <source>
        <dbReference type="ARBA" id="ARBA00022490"/>
    </source>
</evidence>
<comment type="caution">
    <text evidence="8">The sequence shown here is derived from an EMBL/GenBank/DDBJ whole genome shotgun (WGS) entry which is preliminary data.</text>
</comment>
<dbReference type="GO" id="GO:0005737">
    <property type="term" value="C:cytoplasm"/>
    <property type="evidence" value="ECO:0007669"/>
    <property type="project" value="UniProtKB-SubCell"/>
</dbReference>
<dbReference type="PANTHER" id="PTHR10889">
    <property type="entry name" value="DEOXYRIBOSE-PHOSPHATE ALDOLASE"/>
    <property type="match status" value="1"/>
</dbReference>
<dbReference type="Pfam" id="PF01791">
    <property type="entry name" value="DeoC"/>
    <property type="match status" value="1"/>
</dbReference>
<dbReference type="GO" id="GO:0016052">
    <property type="term" value="P:carbohydrate catabolic process"/>
    <property type="evidence" value="ECO:0007669"/>
    <property type="project" value="TreeGrafter"/>
</dbReference>
<accession>A0A938BTB9</accession>
<comment type="pathway">
    <text evidence="7">Carbohydrate degradation; 2-deoxy-D-ribose 1-phosphate degradation; D-glyceraldehyde 3-phosphate and acetaldehyde from 2-deoxy-alpha-D-ribose 1-phosphate: step 2/2.</text>
</comment>
<evidence type="ECO:0000256" key="3">
    <source>
        <dbReference type="ARBA" id="ARBA00023239"/>
    </source>
</evidence>
<keyword evidence="4 7" id="KW-0704">Schiff base</keyword>
<dbReference type="NCBIfam" id="TIGR00126">
    <property type="entry name" value="deoC"/>
    <property type="match status" value="1"/>
</dbReference>
<dbReference type="EC" id="4.1.2.4" evidence="7"/>